<sequence>MAGNALVASAVGTASGWEDATLQSAALLVNIGAANADYPQACVDSVHANGPYIVLTKGLALAHARPEAGALGRGLSLLRLEQPVEFGHQSNDPVDLVLSFCALEGGGHLEVIQNLAIALQKGLANELRTAEPSALDALLEGVLNRE</sequence>
<evidence type="ECO:0000256" key="5">
    <source>
        <dbReference type="ARBA" id="ARBA00022679"/>
    </source>
</evidence>
<dbReference type="PANTHER" id="PTHR36203:SF1">
    <property type="entry name" value="ASCORBATE-SPECIFIC PTS SYSTEM EIIA COMPONENT"/>
    <property type="match status" value="1"/>
</dbReference>
<comment type="subcellular location">
    <subcellularLocation>
        <location evidence="1">Cytoplasm</location>
    </subcellularLocation>
</comment>
<evidence type="ECO:0000256" key="9">
    <source>
        <dbReference type="ARBA" id="ARBA00041175"/>
    </source>
</evidence>
<evidence type="ECO:0000256" key="1">
    <source>
        <dbReference type="ARBA" id="ARBA00004496"/>
    </source>
</evidence>
<gene>
    <name evidence="12" type="ORF">FHX76_001305</name>
</gene>
<organism evidence="12 13">
    <name type="scientific">Lysinibacter cavernae</name>
    <dbReference type="NCBI Taxonomy" id="1640652"/>
    <lineage>
        <taxon>Bacteria</taxon>
        <taxon>Bacillati</taxon>
        <taxon>Actinomycetota</taxon>
        <taxon>Actinomycetes</taxon>
        <taxon>Micrococcales</taxon>
        <taxon>Microbacteriaceae</taxon>
        <taxon>Lysinibacter</taxon>
    </lineage>
</organism>
<proteinExistence type="predicted"/>
<evidence type="ECO:0000256" key="10">
    <source>
        <dbReference type="ARBA" id="ARBA00042072"/>
    </source>
</evidence>
<evidence type="ECO:0000256" key="7">
    <source>
        <dbReference type="ARBA" id="ARBA00022777"/>
    </source>
</evidence>
<reference evidence="12 13" key="1">
    <citation type="submission" date="2020-02" db="EMBL/GenBank/DDBJ databases">
        <title>Sequencing the genomes of 1000 actinobacteria strains.</title>
        <authorList>
            <person name="Klenk H.-P."/>
        </authorList>
    </citation>
    <scope>NUCLEOTIDE SEQUENCE [LARGE SCALE GENOMIC DNA]</scope>
    <source>
        <strain evidence="12 13">DSM 27960</strain>
    </source>
</reference>
<dbReference type="PROSITE" id="PS51094">
    <property type="entry name" value="PTS_EIIA_TYPE_2"/>
    <property type="match status" value="1"/>
</dbReference>
<keyword evidence="13" id="KW-1185">Reference proteome</keyword>
<keyword evidence="3" id="KW-0963">Cytoplasm</keyword>
<comment type="function">
    <text evidence="8">The phosphoenolpyruvate-dependent sugar phosphotransferase system (sugar PTS), a major carbohydrate active transport system, catalyzes the phosphorylation of incoming sugar substrates concomitantly with their translocation across the cell membrane. The enzyme II UlaABC PTS system is involved in ascorbate transport.</text>
</comment>
<keyword evidence="7" id="KW-0418">Kinase</keyword>
<evidence type="ECO:0000256" key="6">
    <source>
        <dbReference type="ARBA" id="ARBA00022683"/>
    </source>
</evidence>
<keyword evidence="4" id="KW-0597">Phosphoprotein</keyword>
<dbReference type="SUPFAM" id="SSF55804">
    <property type="entry name" value="Phoshotransferase/anion transport protein"/>
    <property type="match status" value="1"/>
</dbReference>
<feature type="domain" description="PTS EIIA type-2" evidence="11">
    <location>
        <begin position="1"/>
        <end position="146"/>
    </location>
</feature>
<dbReference type="GO" id="GO:0016301">
    <property type="term" value="F:kinase activity"/>
    <property type="evidence" value="ECO:0007669"/>
    <property type="project" value="UniProtKB-KW"/>
</dbReference>
<dbReference type="GO" id="GO:0005737">
    <property type="term" value="C:cytoplasm"/>
    <property type="evidence" value="ECO:0007669"/>
    <property type="project" value="UniProtKB-SubCell"/>
</dbReference>
<comment type="caution">
    <text evidence="12">The sequence shown here is derived from an EMBL/GenBank/DDBJ whole genome shotgun (WGS) entry which is preliminary data.</text>
</comment>
<dbReference type="InterPro" id="IPR016152">
    <property type="entry name" value="PTrfase/Anion_transptr"/>
</dbReference>
<dbReference type="EMBL" id="JAAMOX010000001">
    <property type="protein sequence ID" value="NIH53437.1"/>
    <property type="molecule type" value="Genomic_DNA"/>
</dbReference>
<dbReference type="Pfam" id="PF00359">
    <property type="entry name" value="PTS_EIIA_2"/>
    <property type="match status" value="1"/>
</dbReference>
<dbReference type="AlphaFoldDB" id="A0A7X5TUC2"/>
<evidence type="ECO:0000259" key="11">
    <source>
        <dbReference type="PROSITE" id="PS51094"/>
    </source>
</evidence>
<name>A0A7X5TUC2_9MICO</name>
<evidence type="ECO:0000256" key="3">
    <source>
        <dbReference type="ARBA" id="ARBA00022490"/>
    </source>
</evidence>
<evidence type="ECO:0000313" key="13">
    <source>
        <dbReference type="Proteomes" id="UP000541033"/>
    </source>
</evidence>
<keyword evidence="5" id="KW-0808">Transferase</keyword>
<keyword evidence="6" id="KW-0598">Phosphotransferase system</keyword>
<dbReference type="RefSeq" id="WP_167149049.1">
    <property type="nucleotide sequence ID" value="NZ_JAAMOX010000001.1"/>
</dbReference>
<dbReference type="InterPro" id="IPR002178">
    <property type="entry name" value="PTS_EIIA_type-2_dom"/>
</dbReference>
<evidence type="ECO:0000256" key="8">
    <source>
        <dbReference type="ARBA" id="ARBA00037387"/>
    </source>
</evidence>
<evidence type="ECO:0000313" key="12">
    <source>
        <dbReference type="EMBL" id="NIH53437.1"/>
    </source>
</evidence>
<evidence type="ECO:0000256" key="4">
    <source>
        <dbReference type="ARBA" id="ARBA00022553"/>
    </source>
</evidence>
<accession>A0A7X5TUC2</accession>
<dbReference type="PANTHER" id="PTHR36203">
    <property type="entry name" value="ASCORBATE-SPECIFIC PTS SYSTEM EIIA COMPONENT"/>
    <property type="match status" value="1"/>
</dbReference>
<dbReference type="InterPro" id="IPR051351">
    <property type="entry name" value="Ascorbate-PTS_EIIA_comp"/>
</dbReference>
<evidence type="ECO:0000256" key="2">
    <source>
        <dbReference type="ARBA" id="ARBA00022448"/>
    </source>
</evidence>
<keyword evidence="2" id="KW-0813">Transport</keyword>
<dbReference type="Gene3D" id="3.40.930.10">
    <property type="entry name" value="Mannitol-specific EII, Chain A"/>
    <property type="match status" value="1"/>
</dbReference>
<protein>
    <recommendedName>
        <fullName evidence="9">Ascorbate-specific PTS system EIIA component</fullName>
    </recommendedName>
    <alternativeName>
        <fullName evidence="10">Ascorbate-specific phosphotransferase enzyme IIA component</fullName>
    </alternativeName>
</protein>
<dbReference type="GO" id="GO:0009401">
    <property type="term" value="P:phosphoenolpyruvate-dependent sugar phosphotransferase system"/>
    <property type="evidence" value="ECO:0007669"/>
    <property type="project" value="UniProtKB-KW"/>
</dbReference>
<dbReference type="Proteomes" id="UP000541033">
    <property type="component" value="Unassembled WGS sequence"/>
</dbReference>